<gene>
    <name evidence="1" type="ORF">FD00_GL001089</name>
</gene>
<dbReference type="AlphaFoldDB" id="A0A0R2E1E3"/>
<dbReference type="PATRIC" id="fig|1046596.6.peg.1169"/>
<organism evidence="1 2">
    <name type="scientific">Liquorilactobacillus mali KCTC 3596 = DSM 20444</name>
    <dbReference type="NCBI Taxonomy" id="1046596"/>
    <lineage>
        <taxon>Bacteria</taxon>
        <taxon>Bacillati</taxon>
        <taxon>Bacillota</taxon>
        <taxon>Bacilli</taxon>
        <taxon>Lactobacillales</taxon>
        <taxon>Lactobacillaceae</taxon>
        <taxon>Liquorilactobacillus</taxon>
    </lineage>
</organism>
<protein>
    <submittedName>
        <fullName evidence="1">Uncharacterized protein</fullName>
    </submittedName>
</protein>
<name>A0A0R2E1E3_9LACO</name>
<keyword evidence="2" id="KW-1185">Reference proteome</keyword>
<reference evidence="1 2" key="1">
    <citation type="journal article" date="2015" name="Genome Announc.">
        <title>Expanding the biotechnology potential of lactobacilli through comparative genomics of 213 strains and associated genera.</title>
        <authorList>
            <person name="Sun Z."/>
            <person name="Harris H.M."/>
            <person name="McCann A."/>
            <person name="Guo C."/>
            <person name="Argimon S."/>
            <person name="Zhang W."/>
            <person name="Yang X."/>
            <person name="Jeffery I.B."/>
            <person name="Cooney J.C."/>
            <person name="Kagawa T.F."/>
            <person name="Liu W."/>
            <person name="Song Y."/>
            <person name="Salvetti E."/>
            <person name="Wrobel A."/>
            <person name="Rasinkangas P."/>
            <person name="Parkhill J."/>
            <person name="Rea M.C."/>
            <person name="O'Sullivan O."/>
            <person name="Ritari J."/>
            <person name="Douillard F.P."/>
            <person name="Paul Ross R."/>
            <person name="Yang R."/>
            <person name="Briner A.E."/>
            <person name="Felis G.E."/>
            <person name="de Vos W.M."/>
            <person name="Barrangou R."/>
            <person name="Klaenhammer T.R."/>
            <person name="Caufield P.W."/>
            <person name="Cui Y."/>
            <person name="Zhang H."/>
            <person name="O'Toole P.W."/>
        </authorList>
    </citation>
    <scope>NUCLEOTIDE SEQUENCE [LARGE SCALE GENOMIC DNA]</scope>
    <source>
        <strain evidence="1 2">DSM 20444</strain>
    </source>
</reference>
<evidence type="ECO:0000313" key="1">
    <source>
        <dbReference type="EMBL" id="KRN09366.1"/>
    </source>
</evidence>
<dbReference type="EMBL" id="AYYH01000027">
    <property type="protein sequence ID" value="KRN09366.1"/>
    <property type="molecule type" value="Genomic_DNA"/>
</dbReference>
<accession>A0A0R2E1E3</accession>
<dbReference type="RefSeq" id="WP_010078294.1">
    <property type="nucleotide sequence ID" value="NZ_AYYH01000027.1"/>
</dbReference>
<evidence type="ECO:0000313" key="2">
    <source>
        <dbReference type="Proteomes" id="UP000050898"/>
    </source>
</evidence>
<comment type="caution">
    <text evidence="1">The sequence shown here is derived from an EMBL/GenBank/DDBJ whole genome shotgun (WGS) entry which is preliminary data.</text>
</comment>
<dbReference type="Proteomes" id="UP000050898">
    <property type="component" value="Unassembled WGS sequence"/>
</dbReference>
<proteinExistence type="predicted"/>
<sequence>MVEKLELKKVKKHVKSVSLAYDLLSSREWTPSKMFNFLYMKDKNEYTEQEKEQIKNLLSPNFTPTLSDYYNIGRYVKQLFEQDGYPPLQQAYVASTDIVISREYIAREHSFKLQVEIDSIKYEMRIGIKIVTDSDYFDEYGYFVIKPSVKTKDRNKDLHYRITIFNVVNLSEWDKDNKEKTKREIFDKYDELRHSYSYFNLLSKWRWSNKMLQGSKGYSKEFYSIAKQVKIPFYSKFLAIFRFNIFAFLFPSSNLSKLYKRGQDILAEHKEDYTDCRYYCNDISLSPYVQKISDLPKSFKKIVTSDAKYEKIVDSYLNKFEDIFEKLLDNQNVYLILDSIELKGEKA</sequence>